<dbReference type="GO" id="GO:0005886">
    <property type="term" value="C:plasma membrane"/>
    <property type="evidence" value="ECO:0007669"/>
    <property type="project" value="InterPro"/>
</dbReference>
<dbReference type="Pfam" id="PF04357">
    <property type="entry name" value="TamB"/>
    <property type="match status" value="1"/>
</dbReference>
<evidence type="ECO:0000256" key="3">
    <source>
        <dbReference type="ARBA" id="ARBA00022989"/>
    </source>
</evidence>
<gene>
    <name evidence="6" type="ORF">METZ01_LOCUS224287</name>
</gene>
<dbReference type="AlphaFoldDB" id="A0A382GA10"/>
<sequence length="502" mass="56262">SGNIENLELNNLYSIIGKTFRINGLIKSATINIKNYNNKLNPNPIYSAKIDMNKGAIDDIQFDQLILDAAYYLDRRLVINDFRLDSHLGNINGVGGLNIDISDKIRLLESEDELDLELNFENVDLDRFNRYFPWRYESRGFMTGALEISGSADKPEIRSHMDISKPGFDKINGEKLSGNIFYEANKLDFRNLLLQTKNGRYSGFGFLPLDLNLIIENRADISKEPIDFVFTGTTNNVEFLPPYFDLLDSLTSIQTNVDNSNSYSIELLITGSLENPIRNGKVVIQNGSLYLDPIDGSISNISGLLSISNNQLIINNMTGLLENNEESELMSLPIFSDITSILKDWFVDKRVGNNLKASGSIDLTEFFNPKFALNLSGEDISISSSYDLFHGSGSADINITGRDTMYISGEFIPTPYNFTITNLGDDESIDETGNHTGRIIAYDIHVPIKEGIKVETDNVNVLFEGDVNITKMGDENYNFTGKANIIDGKFYDNQGNIFQNTY</sequence>
<evidence type="ECO:0000256" key="1">
    <source>
        <dbReference type="ARBA" id="ARBA00004167"/>
    </source>
</evidence>
<keyword evidence="2" id="KW-0812">Transmembrane</keyword>
<feature type="non-terminal residue" evidence="6">
    <location>
        <position position="502"/>
    </location>
</feature>
<evidence type="ECO:0000259" key="5">
    <source>
        <dbReference type="Pfam" id="PF04357"/>
    </source>
</evidence>
<feature type="domain" description="Translocation and assembly module TamB C-terminal" evidence="5">
    <location>
        <begin position="352"/>
        <end position="490"/>
    </location>
</feature>
<keyword evidence="4" id="KW-0472">Membrane</keyword>
<comment type="subcellular location">
    <subcellularLocation>
        <location evidence="1">Membrane</location>
        <topology evidence="1">Single-pass membrane protein</topology>
    </subcellularLocation>
</comment>
<dbReference type="EMBL" id="UINC01054111">
    <property type="protein sequence ID" value="SVB71433.1"/>
    <property type="molecule type" value="Genomic_DNA"/>
</dbReference>
<evidence type="ECO:0000313" key="6">
    <source>
        <dbReference type="EMBL" id="SVB71433.1"/>
    </source>
</evidence>
<accession>A0A382GA10</accession>
<dbReference type="InterPro" id="IPR007452">
    <property type="entry name" value="TamB_C"/>
</dbReference>
<name>A0A382GA10_9ZZZZ</name>
<feature type="non-terminal residue" evidence="6">
    <location>
        <position position="1"/>
    </location>
</feature>
<proteinExistence type="predicted"/>
<keyword evidence="3" id="KW-1133">Transmembrane helix</keyword>
<evidence type="ECO:0000256" key="2">
    <source>
        <dbReference type="ARBA" id="ARBA00022692"/>
    </source>
</evidence>
<dbReference type="GO" id="GO:0009306">
    <property type="term" value="P:protein secretion"/>
    <property type="evidence" value="ECO:0007669"/>
    <property type="project" value="InterPro"/>
</dbReference>
<organism evidence="6">
    <name type="scientific">marine metagenome</name>
    <dbReference type="NCBI Taxonomy" id="408172"/>
    <lineage>
        <taxon>unclassified sequences</taxon>
        <taxon>metagenomes</taxon>
        <taxon>ecological metagenomes</taxon>
    </lineage>
</organism>
<reference evidence="6" key="1">
    <citation type="submission" date="2018-05" db="EMBL/GenBank/DDBJ databases">
        <authorList>
            <person name="Lanie J.A."/>
            <person name="Ng W.-L."/>
            <person name="Kazmierczak K.M."/>
            <person name="Andrzejewski T.M."/>
            <person name="Davidsen T.M."/>
            <person name="Wayne K.J."/>
            <person name="Tettelin H."/>
            <person name="Glass J.I."/>
            <person name="Rusch D."/>
            <person name="Podicherti R."/>
            <person name="Tsui H.-C.T."/>
            <person name="Winkler M.E."/>
        </authorList>
    </citation>
    <scope>NUCLEOTIDE SEQUENCE</scope>
</reference>
<evidence type="ECO:0000256" key="4">
    <source>
        <dbReference type="ARBA" id="ARBA00023136"/>
    </source>
</evidence>
<protein>
    <recommendedName>
        <fullName evidence="5">Translocation and assembly module TamB C-terminal domain-containing protein</fullName>
    </recommendedName>
</protein>